<protein>
    <submittedName>
        <fullName evidence="1">Uncharacterized protein</fullName>
    </submittedName>
</protein>
<proteinExistence type="predicted"/>
<evidence type="ECO:0000313" key="1">
    <source>
        <dbReference type="EMBL" id="KAI4387257.1"/>
    </source>
</evidence>
<evidence type="ECO:0000313" key="2">
    <source>
        <dbReference type="Proteomes" id="UP001057402"/>
    </source>
</evidence>
<dbReference type="EMBL" id="CM042881">
    <property type="protein sequence ID" value="KAI4387257.1"/>
    <property type="molecule type" value="Genomic_DNA"/>
</dbReference>
<comment type="caution">
    <text evidence="1">The sequence shown here is derived from an EMBL/GenBank/DDBJ whole genome shotgun (WGS) entry which is preliminary data.</text>
</comment>
<name>A0ACB9S935_9MYRT</name>
<keyword evidence="2" id="KW-1185">Reference proteome</keyword>
<sequence length="138" mass="15499">MYNIIKDDPVPEVAPIIAPNVANITFRKKSSSRTMRPPSNRGTSMDTPSSLMEPGKWTPVKRKNYNLLDGVSKHTIQVFPHSWSAVMLTFDNVGMWNLRSELRRGGLLREQNRDEAIIVTDAIAADKKVNFDMNPACA</sequence>
<organism evidence="1 2">
    <name type="scientific">Melastoma candidum</name>
    <dbReference type="NCBI Taxonomy" id="119954"/>
    <lineage>
        <taxon>Eukaryota</taxon>
        <taxon>Viridiplantae</taxon>
        <taxon>Streptophyta</taxon>
        <taxon>Embryophyta</taxon>
        <taxon>Tracheophyta</taxon>
        <taxon>Spermatophyta</taxon>
        <taxon>Magnoliopsida</taxon>
        <taxon>eudicotyledons</taxon>
        <taxon>Gunneridae</taxon>
        <taxon>Pentapetalae</taxon>
        <taxon>rosids</taxon>
        <taxon>malvids</taxon>
        <taxon>Myrtales</taxon>
        <taxon>Melastomataceae</taxon>
        <taxon>Melastomatoideae</taxon>
        <taxon>Melastomateae</taxon>
        <taxon>Melastoma</taxon>
    </lineage>
</organism>
<accession>A0ACB9S935</accession>
<reference evidence="2" key="1">
    <citation type="journal article" date="2023" name="Front. Plant Sci.">
        <title>Chromosomal-level genome assembly of Melastoma candidum provides insights into trichome evolution.</title>
        <authorList>
            <person name="Zhong Y."/>
            <person name="Wu W."/>
            <person name="Sun C."/>
            <person name="Zou P."/>
            <person name="Liu Y."/>
            <person name="Dai S."/>
            <person name="Zhou R."/>
        </authorList>
    </citation>
    <scope>NUCLEOTIDE SEQUENCE [LARGE SCALE GENOMIC DNA]</scope>
</reference>
<gene>
    <name evidence="1" type="ORF">MLD38_005103</name>
</gene>
<dbReference type="Proteomes" id="UP001057402">
    <property type="component" value="Chromosome 2"/>
</dbReference>